<gene>
    <name evidence="2" type="ORF">Ocin01_19035</name>
</gene>
<evidence type="ECO:0000256" key="1">
    <source>
        <dbReference type="SAM" id="Phobius"/>
    </source>
</evidence>
<organism evidence="2 3">
    <name type="scientific">Orchesella cincta</name>
    <name type="common">Springtail</name>
    <name type="synonym">Podura cincta</name>
    <dbReference type="NCBI Taxonomy" id="48709"/>
    <lineage>
        <taxon>Eukaryota</taxon>
        <taxon>Metazoa</taxon>
        <taxon>Ecdysozoa</taxon>
        <taxon>Arthropoda</taxon>
        <taxon>Hexapoda</taxon>
        <taxon>Collembola</taxon>
        <taxon>Entomobryomorpha</taxon>
        <taxon>Entomobryoidea</taxon>
        <taxon>Orchesellidae</taxon>
        <taxon>Orchesellinae</taxon>
        <taxon>Orchesella</taxon>
    </lineage>
</organism>
<evidence type="ECO:0000313" key="3">
    <source>
        <dbReference type="Proteomes" id="UP000094527"/>
    </source>
</evidence>
<keyword evidence="1" id="KW-1133">Transmembrane helix</keyword>
<reference evidence="2 3" key="1">
    <citation type="journal article" date="2016" name="Genome Biol. Evol.">
        <title>Gene Family Evolution Reflects Adaptation to Soil Environmental Stressors in the Genome of the Collembolan Orchesella cincta.</title>
        <authorList>
            <person name="Faddeeva-Vakhrusheva A."/>
            <person name="Derks M.F."/>
            <person name="Anvar S.Y."/>
            <person name="Agamennone V."/>
            <person name="Suring W."/>
            <person name="Smit S."/>
            <person name="van Straalen N.M."/>
            <person name="Roelofs D."/>
        </authorList>
    </citation>
    <scope>NUCLEOTIDE SEQUENCE [LARGE SCALE GENOMIC DNA]</scope>
    <source>
        <tissue evidence="2">Mixed pool</tissue>
    </source>
</reference>
<protein>
    <submittedName>
        <fullName evidence="2">Uncharacterized protein</fullName>
    </submittedName>
</protein>
<name>A0A1D2M3U3_ORCCI</name>
<feature type="transmembrane region" description="Helical" evidence="1">
    <location>
        <begin position="36"/>
        <end position="56"/>
    </location>
</feature>
<evidence type="ECO:0000313" key="2">
    <source>
        <dbReference type="EMBL" id="ODM87645.1"/>
    </source>
</evidence>
<proteinExistence type="predicted"/>
<dbReference type="Proteomes" id="UP000094527">
    <property type="component" value="Unassembled WGS sequence"/>
</dbReference>
<keyword evidence="3" id="KW-1185">Reference proteome</keyword>
<dbReference type="EMBL" id="LJIJ01004913">
    <property type="protein sequence ID" value="ODM87645.1"/>
    <property type="molecule type" value="Genomic_DNA"/>
</dbReference>
<dbReference type="AlphaFoldDB" id="A0A1D2M3U3"/>
<accession>A0A1D2M3U3</accession>
<keyword evidence="1" id="KW-0812">Transmembrane</keyword>
<keyword evidence="1" id="KW-0472">Membrane</keyword>
<sequence>MQTVAYPYPSSVARSSEISCLRCKDYQAKQYHNRKVFSCFVWFKFLSTYMFLVFFLSKIIAINPDFHSTFSVTGQSSSSPGKQLAFL</sequence>
<comment type="caution">
    <text evidence="2">The sequence shown here is derived from an EMBL/GenBank/DDBJ whole genome shotgun (WGS) entry which is preliminary data.</text>
</comment>